<dbReference type="InterPro" id="IPR051533">
    <property type="entry name" value="WaaL-like"/>
</dbReference>
<dbReference type="EMBL" id="CP159837">
    <property type="protein sequence ID" value="XCM38799.1"/>
    <property type="molecule type" value="Genomic_DNA"/>
</dbReference>
<dbReference type="RefSeq" id="WP_354635938.1">
    <property type="nucleotide sequence ID" value="NZ_CP159837.1"/>
</dbReference>
<evidence type="ECO:0000256" key="5">
    <source>
        <dbReference type="SAM" id="Phobius"/>
    </source>
</evidence>
<dbReference type="PANTHER" id="PTHR37422">
    <property type="entry name" value="TEICHURONIC ACID BIOSYNTHESIS PROTEIN TUAE"/>
    <property type="match status" value="1"/>
</dbReference>
<feature type="transmembrane region" description="Helical" evidence="5">
    <location>
        <begin position="42"/>
        <end position="62"/>
    </location>
</feature>
<dbReference type="AlphaFoldDB" id="A0AAU8JJZ8"/>
<feature type="transmembrane region" description="Helical" evidence="5">
    <location>
        <begin position="74"/>
        <end position="91"/>
    </location>
</feature>
<feature type="domain" description="O-antigen ligase-related" evidence="6">
    <location>
        <begin position="236"/>
        <end position="389"/>
    </location>
</feature>
<keyword evidence="4 5" id="KW-0472">Membrane</keyword>
<feature type="transmembrane region" description="Helical" evidence="5">
    <location>
        <begin position="274"/>
        <end position="293"/>
    </location>
</feature>
<comment type="subcellular location">
    <subcellularLocation>
        <location evidence="1">Membrane</location>
        <topology evidence="1">Multi-pass membrane protein</topology>
    </subcellularLocation>
</comment>
<evidence type="ECO:0000256" key="3">
    <source>
        <dbReference type="ARBA" id="ARBA00022989"/>
    </source>
</evidence>
<feature type="transmembrane region" description="Helical" evidence="5">
    <location>
        <begin position="165"/>
        <end position="183"/>
    </location>
</feature>
<sequence length="468" mass="52171">MKALLANPVILLLILGCGVIYILLAFQVVSKHPRLGALAEKIIIGLYLFMMPGVGISPFPNFHPTSLATREKSFAGAFVQLSVYGVLLFILSPRLKYTLKYSVEVLAVLLKSNPGLFLYLFLLSLSFSWSDTPIHTLKYSMVWLGTTVVNSYIIKQFSFSEIANLLKYVLAITAALSTYYSMLRPGIGINPVKNSWQGILAHPNPLASLMAFSAILWGIEAIENPKKRVIAVTMTFFSLYVMQMCESGGGKVQFILGVLMVLSVSFLKKLPFQWAYFFVIIFMIFSIAGFIIVTDNLEAIVVDGLGKDMTLTGRTPVWEFLFSEKIPKRPVLGYGFHGFWQPWRGADNPAANDISGLLIMPGGWAPPHSHNSFIEIILDLGYVGFACFALSFFTALADAVRYLTRPQPPGTPMIESILPMLLLVFILFPNLTEIPLVENNHNWYYYVFVVVGLSIRNSGKNLKGDIRY</sequence>
<feature type="transmembrane region" description="Helical" evidence="5">
    <location>
        <begin position="6"/>
        <end position="30"/>
    </location>
</feature>
<reference evidence="7" key="1">
    <citation type="submission" date="2024-07" db="EMBL/GenBank/DDBJ databases">
        <authorList>
            <person name="Kim Y.J."/>
            <person name="Jeong J.Y."/>
        </authorList>
    </citation>
    <scope>NUCLEOTIDE SEQUENCE</scope>
    <source>
        <strain evidence="7">GIHE-MW2</strain>
    </source>
</reference>
<proteinExistence type="predicted"/>
<dbReference type="GO" id="GO:0016874">
    <property type="term" value="F:ligase activity"/>
    <property type="evidence" value="ECO:0007669"/>
    <property type="project" value="UniProtKB-KW"/>
</dbReference>
<protein>
    <submittedName>
        <fullName evidence="7">O-antigen ligase family protein</fullName>
    </submittedName>
</protein>
<dbReference type="InterPro" id="IPR007016">
    <property type="entry name" value="O-antigen_ligase-rel_domated"/>
</dbReference>
<dbReference type="GO" id="GO:0016020">
    <property type="term" value="C:membrane"/>
    <property type="evidence" value="ECO:0007669"/>
    <property type="project" value="UniProtKB-SubCell"/>
</dbReference>
<dbReference type="Pfam" id="PF04932">
    <property type="entry name" value="Wzy_C"/>
    <property type="match status" value="1"/>
</dbReference>
<keyword evidence="3 5" id="KW-1133">Transmembrane helix</keyword>
<evidence type="ECO:0000256" key="4">
    <source>
        <dbReference type="ARBA" id="ARBA00023136"/>
    </source>
</evidence>
<accession>A0AAU8JJZ8</accession>
<keyword evidence="7" id="KW-0436">Ligase</keyword>
<keyword evidence="2 5" id="KW-0812">Transmembrane</keyword>
<feature type="transmembrane region" description="Helical" evidence="5">
    <location>
        <begin position="203"/>
        <end position="222"/>
    </location>
</feature>
<evidence type="ECO:0000313" key="7">
    <source>
        <dbReference type="EMBL" id="XCM38799.1"/>
    </source>
</evidence>
<name>A0AAU8JJZ8_9CYAN</name>
<dbReference type="PANTHER" id="PTHR37422:SF17">
    <property type="entry name" value="O-ANTIGEN LIGASE"/>
    <property type="match status" value="1"/>
</dbReference>
<feature type="transmembrane region" description="Helical" evidence="5">
    <location>
        <begin position="380"/>
        <end position="400"/>
    </location>
</feature>
<feature type="transmembrane region" description="Helical" evidence="5">
    <location>
        <begin position="250"/>
        <end position="267"/>
    </location>
</feature>
<evidence type="ECO:0000259" key="6">
    <source>
        <dbReference type="Pfam" id="PF04932"/>
    </source>
</evidence>
<dbReference type="PROSITE" id="PS51257">
    <property type="entry name" value="PROKAR_LIPOPROTEIN"/>
    <property type="match status" value="1"/>
</dbReference>
<evidence type="ECO:0000256" key="1">
    <source>
        <dbReference type="ARBA" id="ARBA00004141"/>
    </source>
</evidence>
<organism evidence="7">
    <name type="scientific">Planktothricoides raciborskii GIHE-MW2</name>
    <dbReference type="NCBI Taxonomy" id="2792601"/>
    <lineage>
        <taxon>Bacteria</taxon>
        <taxon>Bacillati</taxon>
        <taxon>Cyanobacteriota</taxon>
        <taxon>Cyanophyceae</taxon>
        <taxon>Oscillatoriophycideae</taxon>
        <taxon>Oscillatoriales</taxon>
        <taxon>Oscillatoriaceae</taxon>
        <taxon>Planktothricoides</taxon>
    </lineage>
</organism>
<feature type="transmembrane region" description="Helical" evidence="5">
    <location>
        <begin position="134"/>
        <end position="153"/>
    </location>
</feature>
<gene>
    <name evidence="7" type="ORF">ABWT76_001673</name>
</gene>
<feature type="transmembrane region" description="Helical" evidence="5">
    <location>
        <begin position="103"/>
        <end position="122"/>
    </location>
</feature>
<feature type="transmembrane region" description="Helical" evidence="5">
    <location>
        <begin position="412"/>
        <end position="431"/>
    </location>
</feature>
<evidence type="ECO:0000256" key="2">
    <source>
        <dbReference type="ARBA" id="ARBA00022692"/>
    </source>
</evidence>